<feature type="domain" description="OTU" evidence="3">
    <location>
        <begin position="44"/>
        <end position="170"/>
    </location>
</feature>
<proteinExistence type="inferred from homology"/>
<dbReference type="Proteomes" id="UP000467841">
    <property type="component" value="Unassembled WGS sequence"/>
</dbReference>
<dbReference type="InterPro" id="IPR038765">
    <property type="entry name" value="Papain-like_cys_pep_sf"/>
</dbReference>
<feature type="region of interest" description="Disordered" evidence="2">
    <location>
        <begin position="227"/>
        <end position="247"/>
    </location>
</feature>
<dbReference type="GO" id="GO:0004843">
    <property type="term" value="F:cysteine-type deubiquitinase activity"/>
    <property type="evidence" value="ECO:0007669"/>
    <property type="project" value="TreeGrafter"/>
</dbReference>
<feature type="compositionally biased region" description="Acidic residues" evidence="2">
    <location>
        <begin position="234"/>
        <end position="247"/>
    </location>
</feature>
<dbReference type="AlphaFoldDB" id="A0A6D2KJC5"/>
<comment type="caution">
    <text evidence="4">The sequence shown here is derived from an EMBL/GenBank/DDBJ whole genome shotgun (WGS) entry which is preliminary data.</text>
</comment>
<evidence type="ECO:0000256" key="2">
    <source>
        <dbReference type="SAM" id="MobiDB-lite"/>
    </source>
</evidence>
<gene>
    <name evidence="4" type="ORF">MERR_LOCUS39231</name>
</gene>
<feature type="region of interest" description="Disordered" evidence="2">
    <location>
        <begin position="1"/>
        <end position="30"/>
    </location>
</feature>
<dbReference type="InterPro" id="IPR050704">
    <property type="entry name" value="Peptidase_C85-like"/>
</dbReference>
<evidence type="ECO:0000256" key="1">
    <source>
        <dbReference type="ARBA" id="ARBA00010407"/>
    </source>
</evidence>
<evidence type="ECO:0000259" key="3">
    <source>
        <dbReference type="PROSITE" id="PS50802"/>
    </source>
</evidence>
<dbReference type="PANTHER" id="PTHR12419:SF103">
    <property type="entry name" value="OVARIAN TUMOR DOMAIN-CONTAINING DEUBIQUITINATING ENZYME 10-RELATED"/>
    <property type="match status" value="1"/>
</dbReference>
<dbReference type="SUPFAM" id="SSF54001">
    <property type="entry name" value="Cysteine proteinases"/>
    <property type="match status" value="1"/>
</dbReference>
<feature type="region of interest" description="Disordered" evidence="2">
    <location>
        <begin position="178"/>
        <end position="215"/>
    </location>
</feature>
<feature type="compositionally biased region" description="Basic and acidic residues" evidence="2">
    <location>
        <begin position="14"/>
        <end position="30"/>
    </location>
</feature>
<protein>
    <recommendedName>
        <fullName evidence="3">OTU domain-containing protein</fullName>
    </recommendedName>
</protein>
<comment type="similarity">
    <text evidence="1">Belongs to the peptidase C85 family.</text>
</comment>
<name>A0A6D2KJC5_9BRAS</name>
<evidence type="ECO:0000313" key="5">
    <source>
        <dbReference type="Proteomes" id="UP000467841"/>
    </source>
</evidence>
<evidence type="ECO:0000313" key="4">
    <source>
        <dbReference type="EMBL" id="CAA7051996.1"/>
    </source>
</evidence>
<sequence>MSESSDTESESPCLDDREIESPYLDDRNLNDKERLQDRLEWEGYTETRVKSDGNCQFRAIGHQFYEDKNSHDRVRKEIVKELKTHPQWYKQFVYDMQYKEYVKNMSRDSVWGDGTTLQAAASVYGVKIVVITSSKYTSSFVVLPKSQKEPDKVIHLSYLEGIHFNSIHLKQGTFTVKKNEEKEKEEKEEKREEKKWEMEANKEKRGKTEKNNTHKIRKQLHDLFDDMSLMPLEGEGEGEEEEEEEEEKLCRHQFHLADFM</sequence>
<dbReference type="PANTHER" id="PTHR12419">
    <property type="entry name" value="OTU DOMAIN CONTAINING PROTEIN"/>
    <property type="match status" value="1"/>
</dbReference>
<accession>A0A6D2KJC5</accession>
<dbReference type="Pfam" id="PF02338">
    <property type="entry name" value="OTU"/>
    <property type="match status" value="1"/>
</dbReference>
<dbReference type="EMBL" id="CACVBM020001496">
    <property type="protein sequence ID" value="CAA7051996.1"/>
    <property type="molecule type" value="Genomic_DNA"/>
</dbReference>
<dbReference type="CDD" id="cd22751">
    <property type="entry name" value="OTU_plant_OTU9-like"/>
    <property type="match status" value="1"/>
</dbReference>
<feature type="compositionally biased region" description="Basic and acidic residues" evidence="2">
    <location>
        <begin position="178"/>
        <end position="212"/>
    </location>
</feature>
<organism evidence="4 5">
    <name type="scientific">Microthlaspi erraticum</name>
    <dbReference type="NCBI Taxonomy" id="1685480"/>
    <lineage>
        <taxon>Eukaryota</taxon>
        <taxon>Viridiplantae</taxon>
        <taxon>Streptophyta</taxon>
        <taxon>Embryophyta</taxon>
        <taxon>Tracheophyta</taxon>
        <taxon>Spermatophyta</taxon>
        <taxon>Magnoliopsida</taxon>
        <taxon>eudicotyledons</taxon>
        <taxon>Gunneridae</taxon>
        <taxon>Pentapetalae</taxon>
        <taxon>rosids</taxon>
        <taxon>malvids</taxon>
        <taxon>Brassicales</taxon>
        <taxon>Brassicaceae</taxon>
        <taxon>Coluteocarpeae</taxon>
        <taxon>Microthlaspi</taxon>
    </lineage>
</organism>
<dbReference type="InterPro" id="IPR003323">
    <property type="entry name" value="OTU_dom"/>
</dbReference>
<dbReference type="PROSITE" id="PS50802">
    <property type="entry name" value="OTU"/>
    <property type="match status" value="1"/>
</dbReference>
<reference evidence="4" key="1">
    <citation type="submission" date="2020-01" db="EMBL/GenBank/DDBJ databases">
        <authorList>
            <person name="Mishra B."/>
        </authorList>
    </citation>
    <scope>NUCLEOTIDE SEQUENCE [LARGE SCALE GENOMIC DNA]</scope>
</reference>
<dbReference type="GO" id="GO:0016579">
    <property type="term" value="P:protein deubiquitination"/>
    <property type="evidence" value="ECO:0007669"/>
    <property type="project" value="TreeGrafter"/>
</dbReference>
<dbReference type="OrthoDB" id="415023at2759"/>
<dbReference type="Gene3D" id="3.90.70.80">
    <property type="match status" value="1"/>
</dbReference>
<keyword evidence="5" id="KW-1185">Reference proteome</keyword>